<gene>
    <name evidence="2" type="ORF">NQ317_018461</name>
</gene>
<accession>A0ABQ9JGJ8</accession>
<comment type="caution">
    <text evidence="2">The sequence shown here is derived from an EMBL/GenBank/DDBJ whole genome shotgun (WGS) entry which is preliminary data.</text>
</comment>
<sequence>MVRQQTRRTHMYSNSPEDSEISAISGGAHNKYFKLISVDRQSVNILFLTPSFLTTSVRPLDYFRLTFRESSTFSTEFLSSSCISGFNEQVAIRKIWDSKVVKLVWTDGCRALILRRNKVIEDAWLTGSFQRASVCIVGDFQLKIPFCWSSLLDGRGIGFSFLGGVGSDANPRPSNTD</sequence>
<feature type="region of interest" description="Disordered" evidence="1">
    <location>
        <begin position="1"/>
        <end position="20"/>
    </location>
</feature>
<evidence type="ECO:0000313" key="3">
    <source>
        <dbReference type="Proteomes" id="UP001162164"/>
    </source>
</evidence>
<evidence type="ECO:0000256" key="1">
    <source>
        <dbReference type="SAM" id="MobiDB-lite"/>
    </source>
</evidence>
<keyword evidence="3" id="KW-1185">Reference proteome</keyword>
<proteinExistence type="predicted"/>
<evidence type="ECO:0000313" key="2">
    <source>
        <dbReference type="EMBL" id="KAJ8976802.1"/>
    </source>
</evidence>
<protein>
    <submittedName>
        <fullName evidence="2">Uncharacterized protein</fullName>
    </submittedName>
</protein>
<feature type="compositionally biased region" description="Basic residues" evidence="1">
    <location>
        <begin position="1"/>
        <end position="10"/>
    </location>
</feature>
<reference evidence="2" key="1">
    <citation type="journal article" date="2023" name="Insect Mol. Biol.">
        <title>Genome sequencing provides insights into the evolution of gene families encoding plant cell wall-degrading enzymes in longhorned beetles.</title>
        <authorList>
            <person name="Shin N.R."/>
            <person name="Okamura Y."/>
            <person name="Kirsch R."/>
            <person name="Pauchet Y."/>
        </authorList>
    </citation>
    <scope>NUCLEOTIDE SEQUENCE</scope>
    <source>
        <strain evidence="2">MMC_N1</strain>
    </source>
</reference>
<dbReference type="EMBL" id="JAPWTJ010000625">
    <property type="protein sequence ID" value="KAJ8976802.1"/>
    <property type="molecule type" value="Genomic_DNA"/>
</dbReference>
<name>A0ABQ9JGJ8_9CUCU</name>
<organism evidence="2 3">
    <name type="scientific">Molorchus minor</name>
    <dbReference type="NCBI Taxonomy" id="1323400"/>
    <lineage>
        <taxon>Eukaryota</taxon>
        <taxon>Metazoa</taxon>
        <taxon>Ecdysozoa</taxon>
        <taxon>Arthropoda</taxon>
        <taxon>Hexapoda</taxon>
        <taxon>Insecta</taxon>
        <taxon>Pterygota</taxon>
        <taxon>Neoptera</taxon>
        <taxon>Endopterygota</taxon>
        <taxon>Coleoptera</taxon>
        <taxon>Polyphaga</taxon>
        <taxon>Cucujiformia</taxon>
        <taxon>Chrysomeloidea</taxon>
        <taxon>Cerambycidae</taxon>
        <taxon>Lamiinae</taxon>
        <taxon>Monochamini</taxon>
        <taxon>Molorchus</taxon>
    </lineage>
</organism>
<dbReference type="Proteomes" id="UP001162164">
    <property type="component" value="Unassembled WGS sequence"/>
</dbReference>